<protein>
    <recommendedName>
        <fullName evidence="1 6">Phosphoinositide phospholipase C</fullName>
        <ecNumber evidence="1 6">3.1.4.11</ecNumber>
    </recommendedName>
</protein>
<keyword evidence="4 6" id="KW-0443">Lipid metabolism</keyword>
<dbReference type="InterPro" id="IPR035892">
    <property type="entry name" value="C2_domain_sf"/>
</dbReference>
<dbReference type="GeneID" id="30147561"/>
<dbReference type="Gene3D" id="3.20.20.190">
    <property type="entry name" value="Phosphatidylinositol (PI) phosphodiesterase"/>
    <property type="match status" value="2"/>
</dbReference>
<keyword evidence="12" id="KW-1185">Reference proteome</keyword>
<dbReference type="Pfam" id="PF00388">
    <property type="entry name" value="PI-PLC-X"/>
    <property type="match status" value="1"/>
</dbReference>
<feature type="domain" description="PI-PLC Y-box" evidence="9">
    <location>
        <begin position="612"/>
        <end position="729"/>
    </location>
</feature>
<feature type="region of interest" description="Disordered" evidence="7">
    <location>
        <begin position="1"/>
        <end position="38"/>
    </location>
</feature>
<dbReference type="PRINTS" id="PR00390">
    <property type="entry name" value="PHPHLIPASEC"/>
</dbReference>
<dbReference type="SMART" id="SM00239">
    <property type="entry name" value="C2"/>
    <property type="match status" value="1"/>
</dbReference>
<dbReference type="Pfam" id="PF00387">
    <property type="entry name" value="PI-PLC-Y"/>
    <property type="match status" value="1"/>
</dbReference>
<name>A0A1E3QK85_9ASCO</name>
<feature type="domain" description="EF-hand" evidence="10">
    <location>
        <begin position="285"/>
        <end position="319"/>
    </location>
</feature>
<evidence type="ECO:0000313" key="12">
    <source>
        <dbReference type="Proteomes" id="UP000094336"/>
    </source>
</evidence>
<accession>A0A1E3QK85</accession>
<dbReference type="OrthoDB" id="269822at2759"/>
<dbReference type="PANTHER" id="PTHR10336">
    <property type="entry name" value="PHOSPHOINOSITIDE-SPECIFIC PHOSPHOLIPASE C FAMILY PROTEIN"/>
    <property type="match status" value="1"/>
</dbReference>
<proteinExistence type="predicted"/>
<dbReference type="InterPro" id="IPR002048">
    <property type="entry name" value="EF_hand_dom"/>
</dbReference>
<dbReference type="SUPFAM" id="SSF47473">
    <property type="entry name" value="EF-hand"/>
    <property type="match status" value="1"/>
</dbReference>
<evidence type="ECO:0000256" key="6">
    <source>
        <dbReference type="RuleBase" id="RU361133"/>
    </source>
</evidence>
<comment type="catalytic activity">
    <reaction evidence="6">
        <text>a 1,2-diacyl-sn-glycero-3-phospho-(1D-myo-inositol-4,5-bisphosphate) + H2O = 1D-myo-inositol 1,4,5-trisphosphate + a 1,2-diacyl-sn-glycerol + H(+)</text>
        <dbReference type="Rhea" id="RHEA:33179"/>
        <dbReference type="ChEBI" id="CHEBI:15377"/>
        <dbReference type="ChEBI" id="CHEBI:15378"/>
        <dbReference type="ChEBI" id="CHEBI:17815"/>
        <dbReference type="ChEBI" id="CHEBI:58456"/>
        <dbReference type="ChEBI" id="CHEBI:203600"/>
        <dbReference type="EC" id="3.1.4.11"/>
    </reaction>
</comment>
<reference evidence="12" key="1">
    <citation type="submission" date="2016-05" db="EMBL/GenBank/DDBJ databases">
        <title>Comparative genomics of biotechnologically important yeasts.</title>
        <authorList>
            <consortium name="DOE Joint Genome Institute"/>
            <person name="Riley R."/>
            <person name="Haridas S."/>
            <person name="Wolfe K.H."/>
            <person name="Lopes M.R."/>
            <person name="Hittinger C.T."/>
            <person name="Goker M."/>
            <person name="Salamov A."/>
            <person name="Wisecaver J."/>
            <person name="Long T.M."/>
            <person name="Aerts A.L."/>
            <person name="Barry K."/>
            <person name="Choi C."/>
            <person name="Clum A."/>
            <person name="Coughlan A.Y."/>
            <person name="Deshpande S."/>
            <person name="Douglass A.P."/>
            <person name="Hanson S.J."/>
            <person name="Klenk H.-P."/>
            <person name="Labutti K."/>
            <person name="Lapidus A."/>
            <person name="Lindquist E."/>
            <person name="Lipzen A."/>
            <person name="Meier-Kolthoff J.P."/>
            <person name="Ohm R.A."/>
            <person name="Otillar R.P."/>
            <person name="Pangilinan J."/>
            <person name="Peng Y."/>
            <person name="Rokas A."/>
            <person name="Rosa C.A."/>
            <person name="Scheuner C."/>
            <person name="Sibirny A.A."/>
            <person name="Slot J.C."/>
            <person name="Stielow J.B."/>
            <person name="Sun H."/>
            <person name="Kurtzman C.P."/>
            <person name="Blackwell M."/>
            <person name="Grigoriev I.V."/>
            <person name="Jeffries T.W."/>
        </authorList>
    </citation>
    <scope>NUCLEOTIDE SEQUENCE [LARGE SCALE GENOMIC DNA]</scope>
    <source>
        <strain evidence="12">NRRL Y-12698</strain>
    </source>
</reference>
<dbReference type="InterPro" id="IPR037755">
    <property type="entry name" value="Plc1_PH"/>
</dbReference>
<dbReference type="PROSITE" id="PS50222">
    <property type="entry name" value="EF_HAND_2"/>
    <property type="match status" value="1"/>
</dbReference>
<evidence type="ECO:0000256" key="3">
    <source>
        <dbReference type="ARBA" id="ARBA00022963"/>
    </source>
</evidence>
<dbReference type="Gene3D" id="2.30.29.30">
    <property type="entry name" value="Pleckstrin-homology domain (PH domain)/Phosphotyrosine-binding domain (PTB)"/>
    <property type="match status" value="1"/>
</dbReference>
<organism evidence="11 12">
    <name type="scientific">Babjeviella inositovora NRRL Y-12698</name>
    <dbReference type="NCBI Taxonomy" id="984486"/>
    <lineage>
        <taxon>Eukaryota</taxon>
        <taxon>Fungi</taxon>
        <taxon>Dikarya</taxon>
        <taxon>Ascomycota</taxon>
        <taxon>Saccharomycotina</taxon>
        <taxon>Pichiomycetes</taxon>
        <taxon>Serinales incertae sedis</taxon>
        <taxon>Babjeviella</taxon>
    </lineage>
</organism>
<evidence type="ECO:0000256" key="7">
    <source>
        <dbReference type="SAM" id="MobiDB-lite"/>
    </source>
</evidence>
<evidence type="ECO:0000313" key="11">
    <source>
        <dbReference type="EMBL" id="ODQ78060.1"/>
    </source>
</evidence>
<evidence type="ECO:0000259" key="8">
    <source>
        <dbReference type="PROSITE" id="PS50004"/>
    </source>
</evidence>
<dbReference type="SMART" id="SM00148">
    <property type="entry name" value="PLCXc"/>
    <property type="match status" value="1"/>
</dbReference>
<dbReference type="SMART" id="SM00149">
    <property type="entry name" value="PLCYc"/>
    <property type="match status" value="1"/>
</dbReference>
<dbReference type="PROSITE" id="PS50007">
    <property type="entry name" value="PIPLC_X_DOMAIN"/>
    <property type="match status" value="1"/>
</dbReference>
<dbReference type="InterPro" id="IPR001711">
    <property type="entry name" value="PLipase_C_Pinositol-sp_Y"/>
</dbReference>
<dbReference type="Proteomes" id="UP000094336">
    <property type="component" value="Unassembled WGS sequence"/>
</dbReference>
<dbReference type="GO" id="GO:0016042">
    <property type="term" value="P:lipid catabolic process"/>
    <property type="evidence" value="ECO:0007669"/>
    <property type="project" value="UniProtKB-KW"/>
</dbReference>
<evidence type="ECO:0000256" key="1">
    <source>
        <dbReference type="ARBA" id="ARBA00012368"/>
    </source>
</evidence>
<dbReference type="STRING" id="984486.A0A1E3QK85"/>
<dbReference type="CDD" id="cd00275">
    <property type="entry name" value="C2_PLC_like"/>
    <property type="match status" value="1"/>
</dbReference>
<feature type="compositionally biased region" description="Low complexity" evidence="7">
    <location>
        <begin position="14"/>
        <end position="28"/>
    </location>
</feature>
<evidence type="ECO:0000259" key="9">
    <source>
        <dbReference type="PROSITE" id="PS50008"/>
    </source>
</evidence>
<dbReference type="Gene3D" id="1.10.238.10">
    <property type="entry name" value="EF-hand"/>
    <property type="match status" value="1"/>
</dbReference>
<dbReference type="InterPro" id="IPR001192">
    <property type="entry name" value="PI-PLC_fam"/>
</dbReference>
<evidence type="ECO:0000259" key="10">
    <source>
        <dbReference type="PROSITE" id="PS50222"/>
    </source>
</evidence>
<dbReference type="InterPro" id="IPR000909">
    <property type="entry name" value="PLipase_C_PInositol-sp_X_dom"/>
</dbReference>
<keyword evidence="2 6" id="KW-0378">Hydrolase</keyword>
<dbReference type="PANTHER" id="PTHR10336:SF36">
    <property type="entry name" value="1-PHOSPHATIDYLINOSITOL 4,5-BISPHOSPHATE PHOSPHODIESTERASE BETA-4"/>
    <property type="match status" value="1"/>
</dbReference>
<dbReference type="SUPFAM" id="SSF51695">
    <property type="entry name" value="PLC-like phosphodiesterases"/>
    <property type="match status" value="1"/>
</dbReference>
<gene>
    <name evidence="11" type="ORF">BABINDRAFT_163089</name>
</gene>
<dbReference type="InterPro" id="IPR017946">
    <property type="entry name" value="PLC-like_Pdiesterase_TIM-brl"/>
</dbReference>
<dbReference type="CDD" id="cd13360">
    <property type="entry name" value="PH_PLC_fungal"/>
    <property type="match status" value="1"/>
</dbReference>
<dbReference type="PROSITE" id="PS50008">
    <property type="entry name" value="PIPLC_Y_DOMAIN"/>
    <property type="match status" value="1"/>
</dbReference>
<dbReference type="GO" id="GO:0048015">
    <property type="term" value="P:phosphatidylinositol-mediated signaling"/>
    <property type="evidence" value="ECO:0007669"/>
    <property type="project" value="TreeGrafter"/>
</dbReference>
<dbReference type="GO" id="GO:0004435">
    <property type="term" value="F:phosphatidylinositol-4,5-bisphosphate phospholipase C activity"/>
    <property type="evidence" value="ECO:0007669"/>
    <property type="project" value="UniProtKB-EC"/>
</dbReference>
<evidence type="ECO:0000256" key="4">
    <source>
        <dbReference type="ARBA" id="ARBA00023098"/>
    </source>
</evidence>
<feature type="compositionally biased region" description="Polar residues" evidence="7">
    <location>
        <begin position="1"/>
        <end position="13"/>
    </location>
</feature>
<dbReference type="InterPro" id="IPR011992">
    <property type="entry name" value="EF-hand-dom_pair"/>
</dbReference>
<dbReference type="SUPFAM" id="SSF49562">
    <property type="entry name" value="C2 domain (Calcium/lipid-binding domain, CaLB)"/>
    <property type="match status" value="1"/>
</dbReference>
<dbReference type="Gene3D" id="2.60.40.150">
    <property type="entry name" value="C2 domain"/>
    <property type="match status" value="1"/>
</dbReference>
<dbReference type="EC" id="3.1.4.11" evidence="1 6"/>
<evidence type="ECO:0000256" key="2">
    <source>
        <dbReference type="ARBA" id="ARBA00022801"/>
    </source>
</evidence>
<evidence type="ECO:0000256" key="5">
    <source>
        <dbReference type="ARBA" id="ARBA00023224"/>
    </source>
</evidence>
<dbReference type="SUPFAM" id="SSF50729">
    <property type="entry name" value="PH domain-like"/>
    <property type="match status" value="1"/>
</dbReference>
<dbReference type="AlphaFoldDB" id="A0A1E3QK85"/>
<dbReference type="EMBL" id="KV454437">
    <property type="protein sequence ID" value="ODQ78060.1"/>
    <property type="molecule type" value="Genomic_DNA"/>
</dbReference>
<keyword evidence="5" id="KW-0807">Transducer</keyword>
<dbReference type="CDD" id="cd08598">
    <property type="entry name" value="PI-PLC1c_yeast"/>
    <property type="match status" value="1"/>
</dbReference>
<feature type="non-terminal residue" evidence="11">
    <location>
        <position position="1"/>
    </location>
</feature>
<dbReference type="InterPro" id="IPR000008">
    <property type="entry name" value="C2_dom"/>
</dbReference>
<keyword evidence="3 6" id="KW-0442">Lipid degradation</keyword>
<dbReference type="RefSeq" id="XP_018983388.1">
    <property type="nucleotide sequence ID" value="XM_019129708.1"/>
</dbReference>
<dbReference type="GO" id="GO:0051209">
    <property type="term" value="P:release of sequestered calcium ion into cytosol"/>
    <property type="evidence" value="ECO:0007669"/>
    <property type="project" value="TreeGrafter"/>
</dbReference>
<sequence length="911" mass="103108">MSSSGSFFTKLTRSSSDSESHSSSSESHNLFRLLRRHPKPNARRSAAIGLTLSSLDPVSPRSIDTLQEPRPVSRGEILPLGPGTSGREKLIATEAILKQGVPALRFTHKKKSQRVLKISLADFTLSWTRDNRKSTNSLSIANIKQIRTGADAKNYREEFKVSAEFAAKWVTIIYLEKDMSKLKALHLVMSSEKDLSSIVGSLNSVITFQRELINNFLLDDNFLALQLGKMGLEAPEAAPGDSSEREIDLMDIVTGSLPVLSPRPQKSCLTFEDTLKITRQLHINLSEQYLRKIFSQIDTGKGYLDFCEFKEFVRVLKKRSDVGMVFRGLNYGPRLYFQGFLEFLVRVQQEYYDVEYAYKLFRKFAEPGDEPYMTAESFNNYLMSNYSSHLKSIPEDMTRPLNEYFISSSHNTYLLGRQVGGESLVELYIKALQRGCRCVEIDIWDDVTGTVPIVSHGRSFTSPIDLLLVIEAIRKYAFITTPFPLILSLEVHCSPANQLQVKTMMQEVFGEMLVMAPLDGVPKLPSPLDLKHKILVKVKKHQLREPWGSSFSSTSTASAFEELKTTSTEELRLTVSATSTHSEDLKFAVGSLEDQGRFIRKRRLQGIVTEELSALGVYVLGQKFNNFSLPESKTFNHCFSFNEKKLNSLLKDTVKRESVDKHNITFLMRVYPSRFRLASSNFSPVAYWAHGVQMVSTNWQTYDVGQQINEAMFSVGLKAGYLLKPKSLRTPRPKTRRRSVACHQRRKITLTVDIISGQQIPKPKEFKYDDEKINPYVELQVFGFTKLTITSHRLSDMTQLACLSDKRGGDDEGKDGMVNAAGSLPFATPTVFDNGFNPIWNTRFVATIEALNDLVFIRFMVKSGDAQIGLLMVKLDYLSKGIRYLPIFDLSGEEYIFSSLLVKIDYEIEVM</sequence>
<dbReference type="GO" id="GO:0005509">
    <property type="term" value="F:calcium ion binding"/>
    <property type="evidence" value="ECO:0007669"/>
    <property type="project" value="InterPro"/>
</dbReference>
<feature type="domain" description="C2" evidence="8">
    <location>
        <begin position="727"/>
        <end position="900"/>
    </location>
</feature>
<dbReference type="InterPro" id="IPR011993">
    <property type="entry name" value="PH-like_dom_sf"/>
</dbReference>
<dbReference type="PROSITE" id="PS50004">
    <property type="entry name" value="C2"/>
    <property type="match status" value="1"/>
</dbReference>